<feature type="transmembrane region" description="Helical" evidence="1">
    <location>
        <begin position="7"/>
        <end position="27"/>
    </location>
</feature>
<reference evidence="2 3" key="1">
    <citation type="submission" date="2020-08" db="EMBL/GenBank/DDBJ databases">
        <title>Genomic Encyclopedia of Type Strains, Phase III (KMG-III): the genomes of soil and plant-associated and newly described type strains.</title>
        <authorList>
            <person name="Whitman W."/>
        </authorList>
    </citation>
    <scope>NUCLEOTIDE SEQUENCE [LARGE SCALE GENOMIC DNA]</scope>
    <source>
        <strain evidence="2 3">CECT 5831</strain>
    </source>
</reference>
<dbReference type="InterPro" id="IPR018750">
    <property type="entry name" value="DUF2306_membrane"/>
</dbReference>
<keyword evidence="1" id="KW-0812">Transmembrane</keyword>
<evidence type="ECO:0000313" key="3">
    <source>
        <dbReference type="Proteomes" id="UP000517523"/>
    </source>
</evidence>
<comment type="caution">
    <text evidence="2">The sequence shown here is derived from an EMBL/GenBank/DDBJ whole genome shotgun (WGS) entry which is preliminary data.</text>
</comment>
<organism evidence="2 3">
    <name type="scientific">Paenibacillus rhizosphaerae</name>
    <dbReference type="NCBI Taxonomy" id="297318"/>
    <lineage>
        <taxon>Bacteria</taxon>
        <taxon>Bacillati</taxon>
        <taxon>Bacillota</taxon>
        <taxon>Bacilli</taxon>
        <taxon>Bacillales</taxon>
        <taxon>Paenibacillaceae</taxon>
        <taxon>Paenibacillus</taxon>
    </lineage>
</organism>
<feature type="transmembrane region" description="Helical" evidence="1">
    <location>
        <begin position="183"/>
        <end position="206"/>
    </location>
</feature>
<keyword evidence="1" id="KW-1133">Transmembrane helix</keyword>
<protein>
    <submittedName>
        <fullName evidence="2">Putative membrane protein</fullName>
    </submittedName>
</protein>
<evidence type="ECO:0000256" key="1">
    <source>
        <dbReference type="SAM" id="Phobius"/>
    </source>
</evidence>
<accession>A0A839THD0</accession>
<sequence length="221" mass="24887">MSKSKRYYALMLLVVTTFILYVAYVQIIQDPQASAFLGFKTDLNHPLNPKLWLIVMRVHAGLACLAMICGAVNFAARIRTRHVKFHRFNGYLYVICVMLVGLTSGYMAPVATGGRSVSIAFNLLTMLWPAFTVIAVIQIRKKQMASHRKWMVRSYAFSFTNLVVHVLTWTIRTLAGSPYPVSYRISVFITIPLLLLIAELVIHTAWPGPAGSRRSARNNKP</sequence>
<feature type="transmembrane region" description="Helical" evidence="1">
    <location>
        <begin position="119"/>
        <end position="139"/>
    </location>
</feature>
<proteinExistence type="predicted"/>
<name>A0A839THD0_9BACL</name>
<evidence type="ECO:0000313" key="2">
    <source>
        <dbReference type="EMBL" id="MBB3126226.1"/>
    </source>
</evidence>
<dbReference type="RefSeq" id="WP_183579047.1">
    <property type="nucleotide sequence ID" value="NZ_JACHXJ010000001.1"/>
</dbReference>
<feature type="transmembrane region" description="Helical" evidence="1">
    <location>
        <begin position="88"/>
        <end position="107"/>
    </location>
</feature>
<dbReference type="AlphaFoldDB" id="A0A839THD0"/>
<dbReference type="EMBL" id="JACHXJ010000001">
    <property type="protein sequence ID" value="MBB3126226.1"/>
    <property type="molecule type" value="Genomic_DNA"/>
</dbReference>
<gene>
    <name evidence="2" type="ORF">FHS19_000880</name>
</gene>
<feature type="transmembrane region" description="Helical" evidence="1">
    <location>
        <begin position="51"/>
        <end position="76"/>
    </location>
</feature>
<dbReference type="Proteomes" id="UP000517523">
    <property type="component" value="Unassembled WGS sequence"/>
</dbReference>
<dbReference type="Pfam" id="PF10067">
    <property type="entry name" value="DUF2306"/>
    <property type="match status" value="1"/>
</dbReference>
<feature type="transmembrane region" description="Helical" evidence="1">
    <location>
        <begin position="151"/>
        <end position="171"/>
    </location>
</feature>
<keyword evidence="1" id="KW-0472">Membrane</keyword>